<accession>A0ABT9VDA2</accession>
<dbReference type="Proteomes" id="UP001224359">
    <property type="component" value="Unassembled WGS sequence"/>
</dbReference>
<keyword evidence="2" id="KW-1185">Reference proteome</keyword>
<organism evidence="1 2">
    <name type="scientific">Alkalibacillus salilacus</name>
    <dbReference type="NCBI Taxonomy" id="284582"/>
    <lineage>
        <taxon>Bacteria</taxon>
        <taxon>Bacillati</taxon>
        <taxon>Bacillota</taxon>
        <taxon>Bacilli</taxon>
        <taxon>Bacillales</taxon>
        <taxon>Bacillaceae</taxon>
        <taxon>Alkalibacillus</taxon>
    </lineage>
</organism>
<dbReference type="RefSeq" id="WP_306975008.1">
    <property type="nucleotide sequence ID" value="NZ_JAUSTQ010000003.1"/>
</dbReference>
<proteinExistence type="predicted"/>
<evidence type="ECO:0008006" key="3">
    <source>
        <dbReference type="Google" id="ProtNLM"/>
    </source>
</evidence>
<protein>
    <recommendedName>
        <fullName evidence="3">Fur-regulated basic protein B</fullName>
    </recommendedName>
</protein>
<dbReference type="Pfam" id="PF13040">
    <property type="entry name" value="Fur_reg_FbpB"/>
    <property type="match status" value="1"/>
</dbReference>
<reference evidence="1 2" key="1">
    <citation type="submission" date="2023-07" db="EMBL/GenBank/DDBJ databases">
        <title>Genomic Encyclopedia of Type Strains, Phase IV (KMG-IV): sequencing the most valuable type-strain genomes for metagenomic binning, comparative biology and taxonomic classification.</title>
        <authorList>
            <person name="Goeker M."/>
        </authorList>
    </citation>
    <scope>NUCLEOTIDE SEQUENCE [LARGE SCALE GENOMIC DNA]</scope>
    <source>
        <strain evidence="1 2">DSM 16460</strain>
    </source>
</reference>
<comment type="caution">
    <text evidence="1">The sequence shown here is derived from an EMBL/GenBank/DDBJ whole genome shotgun (WGS) entry which is preliminary data.</text>
</comment>
<name>A0ABT9VDA2_9BACI</name>
<evidence type="ECO:0000313" key="2">
    <source>
        <dbReference type="Proteomes" id="UP001224359"/>
    </source>
</evidence>
<sequence>MRKKDHLTFQRLIQSEKEKILNNPQELDKIYDKLDSRLGITPSKQSRV</sequence>
<dbReference type="EMBL" id="JAUSTQ010000003">
    <property type="protein sequence ID" value="MDQ0158918.1"/>
    <property type="molecule type" value="Genomic_DNA"/>
</dbReference>
<evidence type="ECO:0000313" key="1">
    <source>
        <dbReference type="EMBL" id="MDQ0158918.1"/>
    </source>
</evidence>
<dbReference type="InterPro" id="IPR025004">
    <property type="entry name" value="SenN/SenS"/>
</dbReference>
<gene>
    <name evidence="1" type="ORF">J2S77_000882</name>
</gene>